<keyword evidence="12" id="KW-0418">Kinase</keyword>
<dbReference type="InterPro" id="IPR000700">
    <property type="entry name" value="PAS-assoc_C"/>
</dbReference>
<name>A0ABV5BA76_9BACL</name>
<comment type="catalytic activity">
    <reaction evidence="1">
        <text>ATP + protein L-histidine = ADP + protein N-phospho-L-histidine.</text>
        <dbReference type="EC" id="2.7.13.3"/>
    </reaction>
</comment>
<keyword evidence="10" id="KW-0479">Metal-binding</keyword>
<evidence type="ECO:0000313" key="22">
    <source>
        <dbReference type="EMBL" id="MFB5682604.1"/>
    </source>
</evidence>
<dbReference type="EMBL" id="JBHILM010000018">
    <property type="protein sequence ID" value="MFB5682604.1"/>
    <property type="molecule type" value="Genomic_DNA"/>
</dbReference>
<accession>A0ABV5BA76</accession>
<dbReference type="SUPFAM" id="SSF55785">
    <property type="entry name" value="PYP-like sensor domain (PAS domain)"/>
    <property type="match status" value="1"/>
</dbReference>
<feature type="domain" description="PAC" evidence="21">
    <location>
        <begin position="115"/>
        <end position="167"/>
    </location>
</feature>
<dbReference type="Gene3D" id="3.30.450.20">
    <property type="entry name" value="PAS domain"/>
    <property type="match status" value="1"/>
</dbReference>
<keyword evidence="6" id="KW-0004">4Fe-4S</keyword>
<dbReference type="Pfam" id="PF02518">
    <property type="entry name" value="HATPase_c"/>
    <property type="match status" value="1"/>
</dbReference>
<keyword evidence="23" id="KW-1185">Reference proteome</keyword>
<evidence type="ECO:0000256" key="3">
    <source>
        <dbReference type="ARBA" id="ARBA00004496"/>
    </source>
</evidence>
<evidence type="ECO:0000256" key="16">
    <source>
        <dbReference type="ARBA" id="ARBA00023014"/>
    </source>
</evidence>
<sequence>MNSPYKWIFHQTIGEQAVSLIEQLDEHIPDEDFRKALRYSLLQLSDLKFALDESSIVAVTDRKGTIQYVNDKFCEISKYSRDELIGKDHRIINSGHHSSDFMKNLWRTISAGKVWRGEIRNRAKDGSYYWVNTTIVPITDDKGRPYQYLAVRNEVTELKQVQAELQGMMTQVMEIQEEERKRFSRELHDGIGQSLFSLAIQMDHELSKQSNPVIQELRQQVTAIMADVRGLAWELRPSVLDDLGVVPALRTYIDNYSNHYGIQVDFTCTLRKRLDIQKEIAIYRIVQEALTNIAKYADVSEATVTVEDRKSEVRVTVEDKGDGFKPGQAGQGVGLFSMEERARGAGGLLRVLSAAGSGTRIELNLPVEGK</sequence>
<dbReference type="PROSITE" id="PS50113">
    <property type="entry name" value="PAC"/>
    <property type="match status" value="1"/>
</dbReference>
<dbReference type="CDD" id="cd00130">
    <property type="entry name" value="PAS"/>
    <property type="match status" value="1"/>
</dbReference>
<dbReference type="PANTHER" id="PTHR24421:SF10">
    <property type="entry name" value="NITRATE_NITRITE SENSOR PROTEIN NARQ"/>
    <property type="match status" value="1"/>
</dbReference>
<dbReference type="EC" id="2.7.13.3" evidence="4"/>
<comment type="subcellular location">
    <subcellularLocation>
        <location evidence="3">Cytoplasm</location>
    </subcellularLocation>
</comment>
<keyword evidence="15" id="KW-0902">Two-component regulatory system</keyword>
<evidence type="ECO:0000256" key="1">
    <source>
        <dbReference type="ARBA" id="ARBA00000085"/>
    </source>
</evidence>
<dbReference type="InterPro" id="IPR003594">
    <property type="entry name" value="HATPase_dom"/>
</dbReference>
<dbReference type="InterPro" id="IPR050482">
    <property type="entry name" value="Sensor_HK_TwoCompSys"/>
</dbReference>
<comment type="cofactor">
    <cofactor evidence="2">
        <name>[4Fe-4S] cluster</name>
        <dbReference type="ChEBI" id="CHEBI:49883"/>
    </cofactor>
</comment>
<dbReference type="InterPro" id="IPR000014">
    <property type="entry name" value="PAS"/>
</dbReference>
<evidence type="ECO:0000256" key="15">
    <source>
        <dbReference type="ARBA" id="ARBA00023012"/>
    </source>
</evidence>
<evidence type="ECO:0000256" key="12">
    <source>
        <dbReference type="ARBA" id="ARBA00022777"/>
    </source>
</evidence>
<evidence type="ECO:0000259" key="19">
    <source>
        <dbReference type="PROSITE" id="PS50109"/>
    </source>
</evidence>
<evidence type="ECO:0000256" key="10">
    <source>
        <dbReference type="ARBA" id="ARBA00022723"/>
    </source>
</evidence>
<evidence type="ECO:0000256" key="13">
    <source>
        <dbReference type="ARBA" id="ARBA00022840"/>
    </source>
</evidence>
<keyword evidence="16" id="KW-0411">Iron-sulfur</keyword>
<keyword evidence="11" id="KW-0547">Nucleotide-binding</keyword>
<dbReference type="InterPro" id="IPR035965">
    <property type="entry name" value="PAS-like_dom_sf"/>
</dbReference>
<evidence type="ECO:0000259" key="20">
    <source>
        <dbReference type="PROSITE" id="PS50112"/>
    </source>
</evidence>
<dbReference type="Proteomes" id="UP001580407">
    <property type="component" value="Unassembled WGS sequence"/>
</dbReference>
<keyword evidence="13" id="KW-0067">ATP-binding</keyword>
<organism evidence="22 23">
    <name type="scientific">Paenibacillus terreus</name>
    <dbReference type="NCBI Taxonomy" id="1387834"/>
    <lineage>
        <taxon>Bacteria</taxon>
        <taxon>Bacillati</taxon>
        <taxon>Bacillota</taxon>
        <taxon>Bacilli</taxon>
        <taxon>Bacillales</taxon>
        <taxon>Paenibacillaceae</taxon>
        <taxon>Paenibacillus</taxon>
    </lineage>
</organism>
<dbReference type="PRINTS" id="PR00344">
    <property type="entry name" value="BCTRLSENSOR"/>
</dbReference>
<dbReference type="InterPro" id="IPR001610">
    <property type="entry name" value="PAC"/>
</dbReference>
<dbReference type="NCBIfam" id="TIGR00229">
    <property type="entry name" value="sensory_box"/>
    <property type="match status" value="1"/>
</dbReference>
<evidence type="ECO:0000256" key="9">
    <source>
        <dbReference type="ARBA" id="ARBA00022679"/>
    </source>
</evidence>
<dbReference type="SMART" id="SM00086">
    <property type="entry name" value="PAC"/>
    <property type="match status" value="1"/>
</dbReference>
<keyword evidence="14" id="KW-0408">Iron</keyword>
<evidence type="ECO:0000256" key="14">
    <source>
        <dbReference type="ARBA" id="ARBA00023004"/>
    </source>
</evidence>
<evidence type="ECO:0000256" key="7">
    <source>
        <dbReference type="ARBA" id="ARBA00022490"/>
    </source>
</evidence>
<proteinExistence type="predicted"/>
<evidence type="ECO:0000256" key="18">
    <source>
        <dbReference type="ARBA" id="ARBA00030800"/>
    </source>
</evidence>
<protein>
    <recommendedName>
        <fullName evidence="5">Oxygen sensor histidine kinase NreB</fullName>
        <ecNumber evidence="4">2.7.13.3</ecNumber>
    </recommendedName>
    <alternativeName>
        <fullName evidence="18">Nitrogen regulation protein B</fullName>
    </alternativeName>
</protein>
<dbReference type="InterPro" id="IPR005467">
    <property type="entry name" value="His_kinase_dom"/>
</dbReference>
<evidence type="ECO:0000256" key="11">
    <source>
        <dbReference type="ARBA" id="ARBA00022741"/>
    </source>
</evidence>
<evidence type="ECO:0000259" key="21">
    <source>
        <dbReference type="PROSITE" id="PS50113"/>
    </source>
</evidence>
<evidence type="ECO:0000256" key="17">
    <source>
        <dbReference type="ARBA" id="ARBA00024827"/>
    </source>
</evidence>
<dbReference type="RefSeq" id="WP_375526352.1">
    <property type="nucleotide sequence ID" value="NZ_JBHILM010000018.1"/>
</dbReference>
<dbReference type="PANTHER" id="PTHR24421">
    <property type="entry name" value="NITRATE/NITRITE SENSOR PROTEIN NARX-RELATED"/>
    <property type="match status" value="1"/>
</dbReference>
<dbReference type="InterPro" id="IPR036890">
    <property type="entry name" value="HATPase_C_sf"/>
</dbReference>
<dbReference type="Pfam" id="PF13426">
    <property type="entry name" value="PAS_9"/>
    <property type="match status" value="1"/>
</dbReference>
<evidence type="ECO:0000256" key="8">
    <source>
        <dbReference type="ARBA" id="ARBA00022553"/>
    </source>
</evidence>
<dbReference type="InterPro" id="IPR011712">
    <property type="entry name" value="Sig_transdc_His_kin_sub3_dim/P"/>
</dbReference>
<gene>
    <name evidence="22" type="ORF">ACE3NQ_16880</name>
</gene>
<evidence type="ECO:0000256" key="6">
    <source>
        <dbReference type="ARBA" id="ARBA00022485"/>
    </source>
</evidence>
<dbReference type="SMART" id="SM00387">
    <property type="entry name" value="HATPase_c"/>
    <property type="match status" value="1"/>
</dbReference>
<dbReference type="Pfam" id="PF07730">
    <property type="entry name" value="HisKA_3"/>
    <property type="match status" value="1"/>
</dbReference>
<evidence type="ECO:0000256" key="2">
    <source>
        <dbReference type="ARBA" id="ARBA00001966"/>
    </source>
</evidence>
<evidence type="ECO:0000313" key="23">
    <source>
        <dbReference type="Proteomes" id="UP001580407"/>
    </source>
</evidence>
<dbReference type="PROSITE" id="PS50109">
    <property type="entry name" value="HIS_KIN"/>
    <property type="match status" value="1"/>
</dbReference>
<dbReference type="Gene3D" id="1.20.5.1930">
    <property type="match status" value="1"/>
</dbReference>
<feature type="domain" description="Histidine kinase" evidence="19">
    <location>
        <begin position="182"/>
        <end position="369"/>
    </location>
</feature>
<keyword evidence="8" id="KW-0597">Phosphoprotein</keyword>
<keyword evidence="9" id="KW-0808">Transferase</keyword>
<comment type="caution">
    <text evidence="22">The sequence shown here is derived from an EMBL/GenBank/DDBJ whole genome shotgun (WGS) entry which is preliminary data.</text>
</comment>
<feature type="domain" description="PAS" evidence="20">
    <location>
        <begin position="43"/>
        <end position="87"/>
    </location>
</feature>
<dbReference type="CDD" id="cd16917">
    <property type="entry name" value="HATPase_UhpB-NarQ-NarX-like"/>
    <property type="match status" value="1"/>
</dbReference>
<keyword evidence="7" id="KW-0963">Cytoplasm</keyword>
<evidence type="ECO:0000256" key="4">
    <source>
        <dbReference type="ARBA" id="ARBA00012438"/>
    </source>
</evidence>
<dbReference type="InterPro" id="IPR004358">
    <property type="entry name" value="Sig_transdc_His_kin-like_C"/>
</dbReference>
<reference evidence="22 23" key="1">
    <citation type="submission" date="2024-09" db="EMBL/GenBank/DDBJ databases">
        <authorList>
            <person name="Ruan L."/>
        </authorList>
    </citation>
    <scope>NUCLEOTIDE SEQUENCE [LARGE SCALE GENOMIC DNA]</scope>
    <source>
        <strain evidence="22 23">D33</strain>
    </source>
</reference>
<dbReference type="Gene3D" id="3.30.565.10">
    <property type="entry name" value="Histidine kinase-like ATPase, C-terminal domain"/>
    <property type="match status" value="1"/>
</dbReference>
<comment type="function">
    <text evidence="17">Member of the two-component regulatory system NreB/NreC involved in the control of dissimilatory nitrate/nitrite reduction in response to oxygen. NreB functions as a direct oxygen sensor histidine kinase which is autophosphorylated, in the absence of oxygen, probably at the conserved histidine residue, and transfers its phosphate group probably to a conserved aspartate residue of NreC. NreB/NreC activates the expression of the nitrate (narGHJI) and nitrite (nir) reductase operons, as well as the putative nitrate transporter gene narT.</text>
</comment>
<dbReference type="SUPFAM" id="SSF55874">
    <property type="entry name" value="ATPase domain of HSP90 chaperone/DNA topoisomerase II/histidine kinase"/>
    <property type="match status" value="1"/>
</dbReference>
<evidence type="ECO:0000256" key="5">
    <source>
        <dbReference type="ARBA" id="ARBA00017322"/>
    </source>
</evidence>
<dbReference type="PROSITE" id="PS50112">
    <property type="entry name" value="PAS"/>
    <property type="match status" value="1"/>
</dbReference>